<dbReference type="AlphaFoldDB" id="A0A0R1KW52"/>
<dbReference type="NCBIfam" id="TIGR01549">
    <property type="entry name" value="HAD-SF-IA-v1"/>
    <property type="match status" value="1"/>
</dbReference>
<dbReference type="SFLD" id="SFLDG01129">
    <property type="entry name" value="C1.5:_HAD__Beta-PGM__Phosphata"/>
    <property type="match status" value="1"/>
</dbReference>
<dbReference type="InterPro" id="IPR023214">
    <property type="entry name" value="HAD_sf"/>
</dbReference>
<dbReference type="STRING" id="1423788.FC78_GL002162"/>
<dbReference type="EMBL" id="AZDY01000037">
    <property type="protein sequence ID" value="KRK83351.1"/>
    <property type="molecule type" value="Genomic_DNA"/>
</dbReference>
<dbReference type="SFLD" id="SFLDG01135">
    <property type="entry name" value="C1.5.6:_HAD__Beta-PGM__Phospha"/>
    <property type="match status" value="1"/>
</dbReference>
<dbReference type="InterPro" id="IPR052550">
    <property type="entry name" value="Pyrimidine_5'-ntase_YjjG"/>
</dbReference>
<keyword evidence="1" id="KW-0378">Hydrolase</keyword>
<dbReference type="PATRIC" id="fig|1423788.3.peg.2230"/>
<sequence>MKYPILLFDLDNTILDTKANAEKALHKLSKQIDFPFTDDQIAYWHELNDDLWEKLERKEIERDDLLNTRFELYFDHFGKKVDGIKVNATYLELFKLENILIPHAKSVLDTLHQSHRIFAVSNGTKEKQYSQLTRSNLLIDFDDLYLSEDLGYQKPDPNFFKAVIDKIGVDQQKMLVIGDSLTADISGANAAHLDSVWFNPKEITNETTFKETYEIKDLDQLIKITNL</sequence>
<dbReference type="SUPFAM" id="SSF56784">
    <property type="entry name" value="HAD-like"/>
    <property type="match status" value="1"/>
</dbReference>
<dbReference type="Proteomes" id="UP000051515">
    <property type="component" value="Unassembled WGS sequence"/>
</dbReference>
<evidence type="ECO:0000313" key="2">
    <source>
        <dbReference type="Proteomes" id="UP000051515"/>
    </source>
</evidence>
<dbReference type="NCBIfam" id="TIGR02254">
    <property type="entry name" value="YjjG_YfnB"/>
    <property type="match status" value="1"/>
</dbReference>
<dbReference type="OrthoDB" id="9802350at2"/>
<dbReference type="InterPro" id="IPR036412">
    <property type="entry name" value="HAD-like_sf"/>
</dbReference>
<keyword evidence="2" id="KW-1185">Reference proteome</keyword>
<dbReference type="RefSeq" id="WP_056952839.1">
    <property type="nucleotide sequence ID" value="NZ_AZDY01000037.1"/>
</dbReference>
<dbReference type="SFLD" id="SFLDS00003">
    <property type="entry name" value="Haloacid_Dehalogenase"/>
    <property type="match status" value="1"/>
</dbReference>
<dbReference type="InterPro" id="IPR023198">
    <property type="entry name" value="PGP-like_dom2"/>
</dbReference>
<accession>A0A0R1KW52</accession>
<proteinExistence type="predicted"/>
<dbReference type="PANTHER" id="PTHR47478">
    <property type="match status" value="1"/>
</dbReference>
<evidence type="ECO:0000313" key="1">
    <source>
        <dbReference type="EMBL" id="KRK83351.1"/>
    </source>
</evidence>
<dbReference type="GO" id="GO:0008253">
    <property type="term" value="F:5'-nucleotidase activity"/>
    <property type="evidence" value="ECO:0007669"/>
    <property type="project" value="InterPro"/>
</dbReference>
<dbReference type="NCBIfam" id="TIGR01509">
    <property type="entry name" value="HAD-SF-IA-v3"/>
    <property type="match status" value="1"/>
</dbReference>
<comment type="caution">
    <text evidence="1">The sequence shown here is derived from an EMBL/GenBank/DDBJ whole genome shotgun (WGS) entry which is preliminary data.</text>
</comment>
<dbReference type="Gene3D" id="1.10.150.240">
    <property type="entry name" value="Putative phosphatase, domain 2"/>
    <property type="match status" value="1"/>
</dbReference>
<dbReference type="Pfam" id="PF00702">
    <property type="entry name" value="Hydrolase"/>
    <property type="match status" value="1"/>
</dbReference>
<dbReference type="PANTHER" id="PTHR47478:SF1">
    <property type="entry name" value="PYRIMIDINE 5'-NUCLEOTIDASE YJJG"/>
    <property type="match status" value="1"/>
</dbReference>
<gene>
    <name evidence="1" type="ORF">FC78_GL002162</name>
</gene>
<dbReference type="Gene3D" id="3.40.50.1000">
    <property type="entry name" value="HAD superfamily/HAD-like"/>
    <property type="match status" value="1"/>
</dbReference>
<dbReference type="InterPro" id="IPR006439">
    <property type="entry name" value="HAD-SF_hydro_IA"/>
</dbReference>
<organism evidence="1 2">
    <name type="scientific">Companilactobacillus bobalius DSM 19674</name>
    <dbReference type="NCBI Taxonomy" id="1423788"/>
    <lineage>
        <taxon>Bacteria</taxon>
        <taxon>Bacillati</taxon>
        <taxon>Bacillota</taxon>
        <taxon>Bacilli</taxon>
        <taxon>Lactobacillales</taxon>
        <taxon>Lactobacillaceae</taxon>
        <taxon>Companilactobacillus</taxon>
        <taxon>Companilactobacillus bobalius</taxon>
    </lineage>
</organism>
<reference evidence="1 2" key="1">
    <citation type="journal article" date="2015" name="Genome Announc.">
        <title>Expanding the biotechnology potential of lactobacilli through comparative genomics of 213 strains and associated genera.</title>
        <authorList>
            <person name="Sun Z."/>
            <person name="Harris H.M."/>
            <person name="McCann A."/>
            <person name="Guo C."/>
            <person name="Argimon S."/>
            <person name="Zhang W."/>
            <person name="Yang X."/>
            <person name="Jeffery I.B."/>
            <person name="Cooney J.C."/>
            <person name="Kagawa T.F."/>
            <person name="Liu W."/>
            <person name="Song Y."/>
            <person name="Salvetti E."/>
            <person name="Wrobel A."/>
            <person name="Rasinkangas P."/>
            <person name="Parkhill J."/>
            <person name="Rea M.C."/>
            <person name="O'Sullivan O."/>
            <person name="Ritari J."/>
            <person name="Douillard F.P."/>
            <person name="Paul Ross R."/>
            <person name="Yang R."/>
            <person name="Briner A.E."/>
            <person name="Felis G.E."/>
            <person name="de Vos W.M."/>
            <person name="Barrangou R."/>
            <person name="Klaenhammer T.R."/>
            <person name="Caufield P.W."/>
            <person name="Cui Y."/>
            <person name="Zhang H."/>
            <person name="O'Toole P.W."/>
        </authorList>
    </citation>
    <scope>NUCLEOTIDE SEQUENCE [LARGE SCALE GENOMIC DNA]</scope>
    <source>
        <strain evidence="1 2">DSM 19674</strain>
    </source>
</reference>
<protein>
    <submittedName>
        <fullName evidence="1">HAD superfamily hydrolase</fullName>
    </submittedName>
</protein>
<dbReference type="InterPro" id="IPR011951">
    <property type="entry name" value="HAD-SF_hydro_IA_YjjG/PynA"/>
</dbReference>
<name>A0A0R1KW52_9LACO</name>